<dbReference type="Proteomes" id="UP001196413">
    <property type="component" value="Unassembled WGS sequence"/>
</dbReference>
<sequence length="297" mass="33335">MISEAPPGFENQQLLLENRSRHTPKAEIKYKSFCDVVSCGASSSLYPPDITISAPQSHSRGHSIPTLTTEKKKEKLSEVDHHLAQKIKYLLSYFPDGLPVREISLRLDIRAAGGLTPNAQVGAVVKKLSSTFSLTTSSADGIVKLRSDAVRPSSSDASNYMRGKEDDSSKWPRPIKTIMFQLNSYINVLLIDEGITVSVSNAQLKPLFDHYHEIPPFAICCTVGDYDTFYGKRLDFLRECKQIVEYFMGADIDGLEMEVLDKIHDGEDKLKVRLTYFGRKEVCIPDYLIQKQLISLQ</sequence>
<gene>
    <name evidence="1" type="ORF">KIN20_033538</name>
</gene>
<organism evidence="1 2">
    <name type="scientific">Parelaphostrongylus tenuis</name>
    <name type="common">Meningeal worm</name>
    <dbReference type="NCBI Taxonomy" id="148309"/>
    <lineage>
        <taxon>Eukaryota</taxon>
        <taxon>Metazoa</taxon>
        <taxon>Ecdysozoa</taxon>
        <taxon>Nematoda</taxon>
        <taxon>Chromadorea</taxon>
        <taxon>Rhabditida</taxon>
        <taxon>Rhabditina</taxon>
        <taxon>Rhabditomorpha</taxon>
        <taxon>Strongyloidea</taxon>
        <taxon>Metastrongylidae</taxon>
        <taxon>Parelaphostrongylus</taxon>
    </lineage>
</organism>
<keyword evidence="2" id="KW-1185">Reference proteome</keyword>
<name>A0AAD5R8J1_PARTN</name>
<evidence type="ECO:0000313" key="1">
    <source>
        <dbReference type="EMBL" id="KAJ1371567.1"/>
    </source>
</evidence>
<evidence type="ECO:0000313" key="2">
    <source>
        <dbReference type="Proteomes" id="UP001196413"/>
    </source>
</evidence>
<evidence type="ECO:0008006" key="3">
    <source>
        <dbReference type="Google" id="ProtNLM"/>
    </source>
</evidence>
<dbReference type="AlphaFoldDB" id="A0AAD5R8J1"/>
<dbReference type="SUPFAM" id="SSF63748">
    <property type="entry name" value="Tudor/PWWP/MBT"/>
    <property type="match status" value="1"/>
</dbReference>
<comment type="caution">
    <text evidence="1">The sequence shown here is derived from an EMBL/GenBank/DDBJ whole genome shotgun (WGS) entry which is preliminary data.</text>
</comment>
<proteinExistence type="predicted"/>
<dbReference type="EMBL" id="JAHQIW010007004">
    <property type="protein sequence ID" value="KAJ1371567.1"/>
    <property type="molecule type" value="Genomic_DNA"/>
</dbReference>
<reference evidence="1" key="1">
    <citation type="submission" date="2021-06" db="EMBL/GenBank/DDBJ databases">
        <title>Parelaphostrongylus tenuis whole genome reference sequence.</title>
        <authorList>
            <person name="Garwood T.J."/>
            <person name="Larsen P.A."/>
            <person name="Fountain-Jones N.M."/>
            <person name="Garbe J.R."/>
            <person name="Macchietto M.G."/>
            <person name="Kania S.A."/>
            <person name="Gerhold R.W."/>
            <person name="Richards J.E."/>
            <person name="Wolf T.M."/>
        </authorList>
    </citation>
    <scope>NUCLEOTIDE SEQUENCE</scope>
    <source>
        <strain evidence="1">MNPRO001-30</strain>
        <tissue evidence="1">Meninges</tissue>
    </source>
</reference>
<accession>A0AAD5R8J1</accession>
<protein>
    <recommendedName>
        <fullName evidence="3">Tudor domain-containing protein</fullName>
    </recommendedName>
</protein>